<evidence type="ECO:0000256" key="2">
    <source>
        <dbReference type="ARBA" id="ARBA00022842"/>
    </source>
</evidence>
<sequence length="230" mass="26529">MRKAIDTERTLNMDKYKIILFDLDGTLSDPKIGITKSVQYALQKMGIDEPNIDKLECFIGPPLQVSFAEYYDFDEESTQKAIHFYRDRFKDKGMFENELYSDIPLLLKSLKEQQYILVVATSKPTVFSEQILKYFNIDQYFELVVGSNLDGTRTSKTEIIQYILDKYNKHRLDDFIMIGDRKHDIIGANNIGIDSIGVTYGYGSFQELSDSNPTHIVNSVNEIKDILLFS</sequence>
<dbReference type="Pfam" id="PF13419">
    <property type="entry name" value="HAD_2"/>
    <property type="match status" value="1"/>
</dbReference>
<dbReference type="InterPro" id="IPR023214">
    <property type="entry name" value="HAD_sf"/>
</dbReference>
<dbReference type="CDD" id="cd04302">
    <property type="entry name" value="HAD_5NT"/>
    <property type="match status" value="1"/>
</dbReference>
<evidence type="ECO:0000313" key="4">
    <source>
        <dbReference type="Proteomes" id="UP000531594"/>
    </source>
</evidence>
<proteinExistence type="predicted"/>
<dbReference type="SFLD" id="SFLDS00003">
    <property type="entry name" value="Haloacid_Dehalogenase"/>
    <property type="match status" value="1"/>
</dbReference>
<organism evidence="3 4">
    <name type="scientific">Bacillus benzoevorans</name>
    <dbReference type="NCBI Taxonomy" id="1456"/>
    <lineage>
        <taxon>Bacteria</taxon>
        <taxon>Bacillati</taxon>
        <taxon>Bacillota</taxon>
        <taxon>Bacilli</taxon>
        <taxon>Bacillales</taxon>
        <taxon>Bacillaceae</taxon>
        <taxon>Bacillus</taxon>
    </lineage>
</organism>
<name>A0A7X0LX99_9BACI</name>
<dbReference type="FunFam" id="3.40.50.1000:FF:000022">
    <property type="entry name" value="Phosphoglycolate phosphatase"/>
    <property type="match status" value="1"/>
</dbReference>
<dbReference type="SFLD" id="SFLDG01135">
    <property type="entry name" value="C1.5.6:_HAD__Beta-PGM__Phospha"/>
    <property type="match status" value="1"/>
</dbReference>
<evidence type="ECO:0000313" key="3">
    <source>
        <dbReference type="EMBL" id="MBB6446307.1"/>
    </source>
</evidence>
<dbReference type="SFLD" id="SFLDG01129">
    <property type="entry name" value="C1.5:_HAD__Beta-PGM__Phosphata"/>
    <property type="match status" value="1"/>
</dbReference>
<dbReference type="InterPro" id="IPR050155">
    <property type="entry name" value="HAD-like_hydrolase_sf"/>
</dbReference>
<dbReference type="InterPro" id="IPR023198">
    <property type="entry name" value="PGP-like_dom2"/>
</dbReference>
<dbReference type="InterPro" id="IPR036412">
    <property type="entry name" value="HAD-like_sf"/>
</dbReference>
<keyword evidence="1 3" id="KW-0378">Hydrolase</keyword>
<dbReference type="EC" id="3.1.3.18" evidence="3"/>
<keyword evidence="4" id="KW-1185">Reference proteome</keyword>
<dbReference type="AlphaFoldDB" id="A0A7X0LX99"/>
<keyword evidence="2" id="KW-0460">Magnesium</keyword>
<dbReference type="PANTHER" id="PTHR43434:SF20">
    <property type="entry name" value="5'-NUCLEOTIDASE"/>
    <property type="match status" value="1"/>
</dbReference>
<dbReference type="EMBL" id="JACHGK010000010">
    <property type="protein sequence ID" value="MBB6446307.1"/>
    <property type="molecule type" value="Genomic_DNA"/>
</dbReference>
<dbReference type="GO" id="GO:0004713">
    <property type="term" value="F:protein tyrosine kinase activity"/>
    <property type="evidence" value="ECO:0007669"/>
    <property type="project" value="TreeGrafter"/>
</dbReference>
<dbReference type="GO" id="GO:0005829">
    <property type="term" value="C:cytosol"/>
    <property type="evidence" value="ECO:0007669"/>
    <property type="project" value="TreeGrafter"/>
</dbReference>
<reference evidence="3 4" key="1">
    <citation type="submission" date="2020-08" db="EMBL/GenBank/DDBJ databases">
        <title>Genomic Encyclopedia of Type Strains, Phase IV (KMG-IV): sequencing the most valuable type-strain genomes for metagenomic binning, comparative biology and taxonomic classification.</title>
        <authorList>
            <person name="Goeker M."/>
        </authorList>
    </citation>
    <scope>NUCLEOTIDE SEQUENCE [LARGE SCALE GENOMIC DNA]</scope>
    <source>
        <strain evidence="3 4">DSM 5391</strain>
    </source>
</reference>
<dbReference type="SUPFAM" id="SSF56784">
    <property type="entry name" value="HAD-like"/>
    <property type="match status" value="1"/>
</dbReference>
<dbReference type="PANTHER" id="PTHR43434">
    <property type="entry name" value="PHOSPHOGLYCOLATE PHOSPHATASE"/>
    <property type="match status" value="1"/>
</dbReference>
<comment type="caution">
    <text evidence="3">The sequence shown here is derived from an EMBL/GenBank/DDBJ whole genome shotgun (WGS) entry which is preliminary data.</text>
</comment>
<accession>A0A7X0LX99</accession>
<protein>
    <submittedName>
        <fullName evidence="3">Phosphoglycolate phosphatase</fullName>
        <ecNumber evidence="3">3.1.3.18</ecNumber>
    </submittedName>
</protein>
<gene>
    <name evidence="3" type="ORF">HNR53_002964</name>
</gene>
<dbReference type="InterPro" id="IPR041492">
    <property type="entry name" value="HAD_2"/>
</dbReference>
<dbReference type="Gene3D" id="1.10.150.240">
    <property type="entry name" value="Putative phosphatase, domain 2"/>
    <property type="match status" value="1"/>
</dbReference>
<dbReference type="GO" id="GO:0008967">
    <property type="term" value="F:phosphoglycolate phosphatase activity"/>
    <property type="evidence" value="ECO:0007669"/>
    <property type="project" value="UniProtKB-EC"/>
</dbReference>
<dbReference type="InterPro" id="IPR006439">
    <property type="entry name" value="HAD-SF_hydro_IA"/>
</dbReference>
<dbReference type="Gene3D" id="3.40.50.1000">
    <property type="entry name" value="HAD superfamily/HAD-like"/>
    <property type="match status" value="1"/>
</dbReference>
<dbReference type="Proteomes" id="UP000531594">
    <property type="component" value="Unassembled WGS sequence"/>
</dbReference>
<evidence type="ECO:0000256" key="1">
    <source>
        <dbReference type="ARBA" id="ARBA00022801"/>
    </source>
</evidence>
<dbReference type="NCBIfam" id="TIGR01549">
    <property type="entry name" value="HAD-SF-IA-v1"/>
    <property type="match status" value="1"/>
</dbReference>